<dbReference type="EC" id="3.4.16.4" evidence="1"/>
<keyword evidence="1" id="KW-0121">Carboxypeptidase</keyword>
<comment type="caution">
    <text evidence="1">The sequence shown here is derived from an EMBL/GenBank/DDBJ whole genome shotgun (WGS) entry which is preliminary data.</text>
</comment>
<keyword evidence="1" id="KW-0645">Protease</keyword>
<name>A0A6B3KSU0_XANEU</name>
<reference evidence="1" key="1">
    <citation type="submission" date="2019-11" db="EMBL/GenBank/DDBJ databases">
        <title>Genome-resolved metagenomics to study the prevalence of co-infection and intraspecific heterogeneity among plant pathogen metapopulations.</title>
        <authorList>
            <person name="Newberry E."/>
            <person name="Bhandari R."/>
            <person name="Kemble J."/>
            <person name="Sikora E."/>
            <person name="Potnis N."/>
        </authorList>
    </citation>
    <scope>NUCLEOTIDE SEQUENCE</scope>
    <source>
        <strain evidence="1">Xe_Pep_Tuscaloosa_18b</strain>
    </source>
</reference>
<dbReference type="AlphaFoldDB" id="A0A6B3KSU0"/>
<protein>
    <submittedName>
        <fullName evidence="1">Serine-type D-Ala-D-Ala carboxypeptidase</fullName>
        <ecNumber evidence="1">3.4.16.4</ecNumber>
    </submittedName>
</protein>
<proteinExistence type="predicted"/>
<accession>A0A6B3KSU0</accession>
<dbReference type="GO" id="GO:0009002">
    <property type="term" value="F:serine-type D-Ala-D-Ala carboxypeptidase activity"/>
    <property type="evidence" value="ECO:0007669"/>
    <property type="project" value="UniProtKB-EC"/>
</dbReference>
<organism evidence="1">
    <name type="scientific">Xanthomonas euvesicatoria</name>
    <dbReference type="NCBI Taxonomy" id="456327"/>
    <lineage>
        <taxon>Bacteria</taxon>
        <taxon>Pseudomonadati</taxon>
        <taxon>Pseudomonadota</taxon>
        <taxon>Gammaproteobacteria</taxon>
        <taxon>Lysobacterales</taxon>
        <taxon>Lysobacteraceae</taxon>
        <taxon>Xanthomonas</taxon>
    </lineage>
</organism>
<feature type="non-terminal residue" evidence="1">
    <location>
        <position position="1"/>
    </location>
</feature>
<sequence>KVSLDGKVIAQAPLVAINAVEEGGFFKRLWDAFWMWWESE</sequence>
<gene>
    <name evidence="1" type="ORF">G3W62_20115</name>
</gene>
<evidence type="ECO:0000313" key="1">
    <source>
        <dbReference type="EMBL" id="NEK75032.1"/>
    </source>
</evidence>
<keyword evidence="1" id="KW-0378">Hydrolase</keyword>
<dbReference type="EMBL" id="JAAGYV010000247">
    <property type="protein sequence ID" value="NEK75032.1"/>
    <property type="molecule type" value="Genomic_DNA"/>
</dbReference>